<reference evidence="4 5" key="1">
    <citation type="journal article" date="2019" name="Int. J. Syst. Evol. Microbiol.">
        <title>The Global Catalogue of Microorganisms (GCM) 10K type strain sequencing project: providing services to taxonomists for standard genome sequencing and annotation.</title>
        <authorList>
            <consortium name="The Broad Institute Genomics Platform"/>
            <consortium name="The Broad Institute Genome Sequencing Center for Infectious Disease"/>
            <person name="Wu L."/>
            <person name="Ma J."/>
        </authorList>
    </citation>
    <scope>NUCLEOTIDE SEQUENCE [LARGE SCALE GENOMIC DNA]</scope>
    <source>
        <strain evidence="4 5">JCM 16114</strain>
    </source>
</reference>
<accession>A0ABN3CNG6</accession>
<dbReference type="EMBL" id="BAAAQX010000018">
    <property type="protein sequence ID" value="GAA2210886.1"/>
    <property type="molecule type" value="Genomic_DNA"/>
</dbReference>
<keyword evidence="1 4" id="KW-0436">Ligase</keyword>
<dbReference type="Proteomes" id="UP001499843">
    <property type="component" value="Unassembled WGS sequence"/>
</dbReference>
<evidence type="ECO:0000313" key="5">
    <source>
        <dbReference type="Proteomes" id="UP001499843"/>
    </source>
</evidence>
<dbReference type="Pfam" id="PF00501">
    <property type="entry name" value="AMP-binding"/>
    <property type="match status" value="1"/>
</dbReference>
<feature type="domain" description="AMP-binding enzyme C-terminal" evidence="3">
    <location>
        <begin position="455"/>
        <end position="530"/>
    </location>
</feature>
<evidence type="ECO:0000259" key="2">
    <source>
        <dbReference type="Pfam" id="PF00501"/>
    </source>
</evidence>
<comment type="caution">
    <text evidence="4">The sequence shown here is derived from an EMBL/GenBank/DDBJ whole genome shotgun (WGS) entry which is preliminary data.</text>
</comment>
<gene>
    <name evidence="4" type="ORF">GCM10009850_063450</name>
</gene>
<proteinExistence type="predicted"/>
<dbReference type="InterPro" id="IPR000873">
    <property type="entry name" value="AMP-dep_synth/lig_dom"/>
</dbReference>
<protein>
    <submittedName>
        <fullName evidence="4">Benzoate-CoA ligase family protein</fullName>
    </submittedName>
</protein>
<dbReference type="InterPro" id="IPR045851">
    <property type="entry name" value="AMP-bd_C_sf"/>
</dbReference>
<dbReference type="GO" id="GO:0016874">
    <property type="term" value="F:ligase activity"/>
    <property type="evidence" value="ECO:0007669"/>
    <property type="project" value="UniProtKB-KW"/>
</dbReference>
<feature type="domain" description="AMP-dependent synthetase/ligase" evidence="2">
    <location>
        <begin position="28"/>
        <end position="405"/>
    </location>
</feature>
<dbReference type="Gene3D" id="2.30.38.10">
    <property type="entry name" value="Luciferase, Domain 3"/>
    <property type="match status" value="1"/>
</dbReference>
<dbReference type="Gene3D" id="3.30.300.30">
    <property type="match status" value="1"/>
</dbReference>
<dbReference type="Gene3D" id="3.40.50.980">
    <property type="match status" value="1"/>
</dbReference>
<dbReference type="PANTHER" id="PTHR43352">
    <property type="entry name" value="ACETYL-COA SYNTHETASE"/>
    <property type="match status" value="1"/>
</dbReference>
<dbReference type="InterPro" id="IPR025110">
    <property type="entry name" value="AMP-bd_C"/>
</dbReference>
<sequence>MATIARLRMGTAMTSESFNASVYLTDRQVAAGRGDHVAVTGPAGTLTYAQLATRAAELATGLRKLGVRPEERVLLVMSDRPETVVTILAVMRMGAVAVPVSTMYNGAELGDLVRDSRARLVVATPEFEPAVREALAGAPEVTRLLVTDRDWGEVAAPGGPVDPPYDTWRDSPALWLYTSGTTGAPKAAMHRHGAIRDVYETYGRQVLGIRPDDRCLSVARLFFAYGIGNSMFFPLAAGATAILDPARPTPGGVIARVAEERPTLFFAGPTFFAALLAAEAAEAAEATEATEAAKAARAADAAETTAAADAFSSVRLAVSAGEALPAEIYRRFTGRFGVDIIDGLGSTEALHIFISNRPGQVRPGTSGTVVPGYEARLLDERGEPAGAGEPGHLYVRGDSIATGYWCRTATTRQVFQGEWLRTGDTYVREEDGSYRCLGRSNDMIKAGGIWVSPMEVEARLLQHESVGECAVVAYLDGEGLEKPVACVVAAPGRTVDPGELIGFCRDGLASFKRPREVLVLDELPKTATGKIQRVVVRRLAADRLDKG</sequence>
<dbReference type="Gene3D" id="3.40.50.12820">
    <property type="match status" value="1"/>
</dbReference>
<evidence type="ECO:0000313" key="4">
    <source>
        <dbReference type="EMBL" id="GAA2210886.1"/>
    </source>
</evidence>
<organism evidence="4 5">
    <name type="scientific">Nonomuraea monospora</name>
    <dbReference type="NCBI Taxonomy" id="568818"/>
    <lineage>
        <taxon>Bacteria</taxon>
        <taxon>Bacillati</taxon>
        <taxon>Actinomycetota</taxon>
        <taxon>Actinomycetes</taxon>
        <taxon>Streptosporangiales</taxon>
        <taxon>Streptosporangiaceae</taxon>
        <taxon>Nonomuraea</taxon>
    </lineage>
</organism>
<dbReference type="PANTHER" id="PTHR43352:SF1">
    <property type="entry name" value="ANTHRANILATE--COA LIGASE"/>
    <property type="match status" value="1"/>
</dbReference>
<dbReference type="Pfam" id="PF13193">
    <property type="entry name" value="AMP-binding_C"/>
    <property type="match status" value="1"/>
</dbReference>
<name>A0ABN3CNG6_9ACTN</name>
<evidence type="ECO:0000256" key="1">
    <source>
        <dbReference type="ARBA" id="ARBA00022598"/>
    </source>
</evidence>
<evidence type="ECO:0000259" key="3">
    <source>
        <dbReference type="Pfam" id="PF13193"/>
    </source>
</evidence>
<dbReference type="SUPFAM" id="SSF56801">
    <property type="entry name" value="Acetyl-CoA synthetase-like"/>
    <property type="match status" value="1"/>
</dbReference>
<keyword evidence="5" id="KW-1185">Reference proteome</keyword>